<dbReference type="Proteomes" id="UP000245591">
    <property type="component" value="Unassembled WGS sequence"/>
</dbReference>
<dbReference type="SUPFAM" id="SSF56300">
    <property type="entry name" value="Metallo-dependent phosphatases"/>
    <property type="match status" value="1"/>
</dbReference>
<keyword evidence="4" id="KW-0812">Transmembrane</keyword>
<organism evidence="5 6">
    <name type="scientific">Smittium angustum</name>
    <dbReference type="NCBI Taxonomy" id="133377"/>
    <lineage>
        <taxon>Eukaryota</taxon>
        <taxon>Fungi</taxon>
        <taxon>Fungi incertae sedis</taxon>
        <taxon>Zoopagomycota</taxon>
        <taxon>Kickxellomycotina</taxon>
        <taxon>Harpellomycetes</taxon>
        <taxon>Harpellales</taxon>
        <taxon>Legeriomycetaceae</taxon>
        <taxon>Smittium</taxon>
    </lineage>
</organism>
<dbReference type="GO" id="GO:0000324">
    <property type="term" value="C:fungal-type vacuole"/>
    <property type="evidence" value="ECO:0007669"/>
    <property type="project" value="TreeGrafter"/>
</dbReference>
<evidence type="ECO:0000256" key="4">
    <source>
        <dbReference type="SAM" id="Phobius"/>
    </source>
</evidence>
<keyword evidence="6" id="KW-1185">Reference proteome</keyword>
<feature type="region of interest" description="Disordered" evidence="3">
    <location>
        <begin position="16"/>
        <end position="38"/>
    </location>
</feature>
<gene>
    <name evidence="5" type="ORF">BB558_005079</name>
</gene>
<evidence type="ECO:0000256" key="1">
    <source>
        <dbReference type="ARBA" id="ARBA00022801"/>
    </source>
</evidence>
<comment type="caution">
    <text evidence="5">The sequence shown here is derived from an EMBL/GenBank/DDBJ whole genome shotgun (WGS) entry which is preliminary data.</text>
</comment>
<name>A0A2U1J1N9_SMIAN</name>
<dbReference type="GO" id="GO:0004309">
    <property type="term" value="F:exopolyphosphatase activity"/>
    <property type="evidence" value="ECO:0007669"/>
    <property type="project" value="TreeGrafter"/>
</dbReference>
<dbReference type="GO" id="GO:0008081">
    <property type="term" value="F:phosphoric diester hydrolase activity"/>
    <property type="evidence" value="ECO:0007669"/>
    <property type="project" value="TreeGrafter"/>
</dbReference>
<sequence length="746" mass="85742">METNVCLEMNKPLIQKLEDPTSLENNPEKPSNSDYRKGNINKPKNPLYFILGVVASAVLLVLSFSLIYTTSFSSLDISSVLNSNTPSNNHQDIHTQSKEKPIDVDTGDEYTFGKFLHLTDIHIDPNYREGTGVNNFCHFEPDNKNIETFKSEKKNQMKSANNTFTKPLYLKLYPAVKNRQGSALRFGTPYERCDTPELLLDAATSYISSEILQEIDFTVLTGDNCRHDNDEYFPMSNERIVEQQKLVFGKMRSVFDSKSPLNQNKKQIKVVFSIGNNDMYPHNKLSGKIGKTKSRDLYKLLYELLSGESISDNNAKETANNNLDINVSTKVTRWIEKTQKEVFLKNGYYSTDIENTPFRIISLNTMYFYVENKKVGGCVSPNSSGLAHLGWLRHELKIAEKLGKKVIIIGHIHPQKGYYRKTCLKEYTRTISKFSHIIKSQMFGHVNKDAWVFLKAPKNKDISRFNKHHYLCSEKEWEKRVDRGEKWWLNEDLIDEDISETPEEYSNLKKINSSLKKNKIDSFIGDVLDQFQSIVDSKIDPSRLSVAMVSHSIIPRFQPGFKVIKYAKSTIQSQKTPEIGVLASIKSAYRYFRKLVSNTFCPNSSYSHQISELRNDPVGTFIDYDVYWLNLTYAHESAQMGIKNKNEQKVMDGNDANKKYKKIHLKNRLNIKGITKSFQNEQNGGFEGDLPQFEFLYSASQAWGMKNLTSSEYLNLAKTILESKDRKKLFEQMATLGKDITKHFQI</sequence>
<feature type="compositionally biased region" description="Polar residues" evidence="3">
    <location>
        <begin position="22"/>
        <end position="33"/>
    </location>
</feature>
<keyword evidence="1" id="KW-0378">Hydrolase</keyword>
<dbReference type="InterPro" id="IPR029052">
    <property type="entry name" value="Metallo-depent_PP-like"/>
</dbReference>
<proteinExistence type="predicted"/>
<evidence type="ECO:0000256" key="2">
    <source>
        <dbReference type="ARBA" id="ARBA00023180"/>
    </source>
</evidence>
<dbReference type="GO" id="GO:0006798">
    <property type="term" value="P:polyphosphate catabolic process"/>
    <property type="evidence" value="ECO:0007669"/>
    <property type="project" value="TreeGrafter"/>
</dbReference>
<accession>A0A2U1J1N9</accession>
<keyword evidence="4" id="KW-1133">Transmembrane helix</keyword>
<dbReference type="GO" id="GO:0000298">
    <property type="term" value="F:endopolyphosphatase activity"/>
    <property type="evidence" value="ECO:0007669"/>
    <property type="project" value="TreeGrafter"/>
</dbReference>
<dbReference type="EMBL" id="MBFU01000495">
    <property type="protein sequence ID" value="PVZ98937.1"/>
    <property type="molecule type" value="Genomic_DNA"/>
</dbReference>
<evidence type="ECO:0000256" key="3">
    <source>
        <dbReference type="SAM" id="MobiDB-lite"/>
    </source>
</evidence>
<keyword evidence="4" id="KW-0472">Membrane</keyword>
<dbReference type="PANTHER" id="PTHR10340:SF55">
    <property type="entry name" value="ENDOPOLYPHOSPHATASE"/>
    <property type="match status" value="1"/>
</dbReference>
<keyword evidence="2" id="KW-0325">Glycoprotein</keyword>
<dbReference type="AlphaFoldDB" id="A0A2U1J1N9"/>
<evidence type="ECO:0000313" key="5">
    <source>
        <dbReference type="EMBL" id="PVZ98937.1"/>
    </source>
</evidence>
<protein>
    <submittedName>
        <fullName evidence="5">Uncharacterized protein</fullName>
    </submittedName>
</protein>
<dbReference type="PANTHER" id="PTHR10340">
    <property type="entry name" value="SPHINGOMYELIN PHOSPHODIESTERASE"/>
    <property type="match status" value="1"/>
</dbReference>
<feature type="transmembrane region" description="Helical" evidence="4">
    <location>
        <begin position="46"/>
        <end position="68"/>
    </location>
</feature>
<dbReference type="GO" id="GO:0005615">
    <property type="term" value="C:extracellular space"/>
    <property type="evidence" value="ECO:0007669"/>
    <property type="project" value="TreeGrafter"/>
</dbReference>
<evidence type="ECO:0000313" key="6">
    <source>
        <dbReference type="Proteomes" id="UP000245591"/>
    </source>
</evidence>
<dbReference type="Gene3D" id="3.60.21.10">
    <property type="match status" value="1"/>
</dbReference>
<reference evidence="5 6" key="1">
    <citation type="journal article" date="2018" name="MBio">
        <title>Comparative Genomics Reveals the Core Gene Toolbox for the Fungus-Insect Symbiosis.</title>
        <authorList>
            <person name="Wang Y."/>
            <person name="Stata M."/>
            <person name="Wang W."/>
            <person name="Stajich J.E."/>
            <person name="White M.M."/>
            <person name="Moncalvo J.M."/>
        </authorList>
    </citation>
    <scope>NUCLEOTIDE SEQUENCE [LARGE SCALE GENOMIC DNA]</scope>
    <source>
        <strain evidence="5 6">AUS-126-30</strain>
    </source>
</reference>